<dbReference type="AlphaFoldDB" id="A0A452SS23"/>
<dbReference type="GeneTree" id="ENSGT00940000159931"/>
<dbReference type="Proteomes" id="UP000291022">
    <property type="component" value="Unassembled WGS sequence"/>
</dbReference>
<evidence type="ECO:0000313" key="2">
    <source>
        <dbReference type="Proteomes" id="UP000291022"/>
    </source>
</evidence>
<reference evidence="1" key="2">
    <citation type="submission" date="2025-08" db="UniProtKB">
        <authorList>
            <consortium name="Ensembl"/>
        </authorList>
    </citation>
    <scope>IDENTIFICATION</scope>
</reference>
<protein>
    <submittedName>
        <fullName evidence="1">Uncharacterized protein</fullName>
    </submittedName>
</protein>
<organism evidence="1 2">
    <name type="scientific">Ursus americanus</name>
    <name type="common">American black bear</name>
    <name type="synonym">Euarctos americanus</name>
    <dbReference type="NCBI Taxonomy" id="9643"/>
    <lineage>
        <taxon>Eukaryota</taxon>
        <taxon>Metazoa</taxon>
        <taxon>Chordata</taxon>
        <taxon>Craniata</taxon>
        <taxon>Vertebrata</taxon>
        <taxon>Euteleostomi</taxon>
        <taxon>Mammalia</taxon>
        <taxon>Eutheria</taxon>
        <taxon>Laurasiatheria</taxon>
        <taxon>Carnivora</taxon>
        <taxon>Caniformia</taxon>
        <taxon>Ursidae</taxon>
        <taxon>Ursus</taxon>
    </lineage>
</organism>
<dbReference type="STRING" id="9643.ENSUAMP00000035608"/>
<keyword evidence="2" id="KW-1185">Reference proteome</keyword>
<reference evidence="2" key="1">
    <citation type="submission" date="2016-06" db="EMBL/GenBank/DDBJ databases">
        <title>De novo assembly and RNA-Seq shows season-dependent expression and editing in black bear kidneys.</title>
        <authorList>
            <person name="Korstanje R."/>
            <person name="Srivastava A."/>
            <person name="Sarsani V.K."/>
            <person name="Sheehan S.M."/>
            <person name="Seger R.L."/>
            <person name="Barter M.E."/>
            <person name="Lindqvist C."/>
            <person name="Brody L.C."/>
            <person name="Mullikin J.C."/>
        </authorList>
    </citation>
    <scope>NUCLEOTIDE SEQUENCE [LARGE SCALE GENOMIC DNA]</scope>
</reference>
<accession>A0A452SS23</accession>
<proteinExistence type="predicted"/>
<name>A0A452SS23_URSAM</name>
<reference evidence="1" key="3">
    <citation type="submission" date="2025-09" db="UniProtKB">
        <authorList>
            <consortium name="Ensembl"/>
        </authorList>
    </citation>
    <scope>IDENTIFICATION</scope>
</reference>
<sequence>MVLKRVHRPRSCSYQLLLEHQRPSRIQGLRWTPLTDSEESLDFSVSLEQASAERVLRAGKQLHRHLLATCPTLIRDRKYHLRLYR</sequence>
<dbReference type="Ensembl" id="ENSUAMT00000039646.1">
    <property type="protein sequence ID" value="ENSUAMP00000035608.1"/>
    <property type="gene ID" value="ENSUAMG00000027040.1"/>
</dbReference>
<evidence type="ECO:0000313" key="1">
    <source>
        <dbReference type="Ensembl" id="ENSUAMP00000035608.1"/>
    </source>
</evidence>